<dbReference type="RefSeq" id="WP_006782183.1">
    <property type="nucleotide sequence ID" value="NZ_JH379029.1"/>
</dbReference>
<dbReference type="EMBL" id="ADLN01000118">
    <property type="protein sequence ID" value="EHI57702.1"/>
    <property type="molecule type" value="Genomic_DNA"/>
</dbReference>
<dbReference type="PATRIC" id="fig|742737.3.peg.4178"/>
<evidence type="ECO:0000313" key="2">
    <source>
        <dbReference type="Proteomes" id="UP000005384"/>
    </source>
</evidence>
<name>G5IL14_9FIRM</name>
<gene>
    <name evidence="1" type="ORF">HMPREF9473_04192</name>
</gene>
<dbReference type="Proteomes" id="UP000005384">
    <property type="component" value="Unassembled WGS sequence"/>
</dbReference>
<evidence type="ECO:0000313" key="1">
    <source>
        <dbReference type="EMBL" id="EHI57702.1"/>
    </source>
</evidence>
<proteinExistence type="predicted"/>
<sequence length="90" mass="10352">MEEDKKGETNMRRYKGGNQLESVVCNCCGKKLVVKDGIIREGVLTINHAWDFFSEKDGEVHHMDLCEECYDEIISGFRIPVDVEEQTELL</sequence>
<organism evidence="1 2">
    <name type="scientific">Hungatella hathewayi WAL-18680</name>
    <dbReference type="NCBI Taxonomy" id="742737"/>
    <lineage>
        <taxon>Bacteria</taxon>
        <taxon>Bacillati</taxon>
        <taxon>Bacillota</taxon>
        <taxon>Clostridia</taxon>
        <taxon>Lachnospirales</taxon>
        <taxon>Lachnospiraceae</taxon>
        <taxon>Hungatella</taxon>
    </lineage>
</organism>
<keyword evidence="2" id="KW-1185">Reference proteome</keyword>
<comment type="caution">
    <text evidence="1">The sequence shown here is derived from an EMBL/GenBank/DDBJ whole genome shotgun (WGS) entry which is preliminary data.</text>
</comment>
<accession>G5IL14</accession>
<reference evidence="1 2" key="1">
    <citation type="submission" date="2011-08" db="EMBL/GenBank/DDBJ databases">
        <title>The Genome Sequence of Clostridium hathewayi WAL-18680.</title>
        <authorList>
            <consortium name="The Broad Institute Genome Sequencing Platform"/>
            <person name="Earl A."/>
            <person name="Ward D."/>
            <person name="Feldgarden M."/>
            <person name="Gevers D."/>
            <person name="Finegold S.M."/>
            <person name="Summanen P.H."/>
            <person name="Molitoris D.R."/>
            <person name="Song M."/>
            <person name="Daigneault M."/>
            <person name="Allen-Vercoe E."/>
            <person name="Young S.K."/>
            <person name="Zeng Q."/>
            <person name="Gargeya S."/>
            <person name="Fitzgerald M."/>
            <person name="Haas B."/>
            <person name="Abouelleil A."/>
            <person name="Alvarado L."/>
            <person name="Arachchi H.M."/>
            <person name="Berlin A."/>
            <person name="Brown A."/>
            <person name="Chapman S.B."/>
            <person name="Chen Z."/>
            <person name="Dunbar C."/>
            <person name="Freedman E."/>
            <person name="Gearin G."/>
            <person name="Gellesch M."/>
            <person name="Goldberg J."/>
            <person name="Griggs A."/>
            <person name="Gujja S."/>
            <person name="Heiman D."/>
            <person name="Howarth C."/>
            <person name="Larson L."/>
            <person name="Lui A."/>
            <person name="MacDonald P.J.P."/>
            <person name="Montmayeur A."/>
            <person name="Murphy C."/>
            <person name="Neiman D."/>
            <person name="Pearson M."/>
            <person name="Priest M."/>
            <person name="Roberts A."/>
            <person name="Saif S."/>
            <person name="Shea T."/>
            <person name="Shenoy N."/>
            <person name="Sisk P."/>
            <person name="Stolte C."/>
            <person name="Sykes S."/>
            <person name="Wortman J."/>
            <person name="Nusbaum C."/>
            <person name="Birren B."/>
        </authorList>
    </citation>
    <scope>NUCLEOTIDE SEQUENCE [LARGE SCALE GENOMIC DNA]</scope>
    <source>
        <strain evidence="1 2">WAL-18680</strain>
    </source>
</reference>
<dbReference type="HOGENOM" id="CLU_162525_0_0_9"/>
<protein>
    <submittedName>
        <fullName evidence="1">Uncharacterized protein</fullName>
    </submittedName>
</protein>
<dbReference type="AlphaFoldDB" id="G5IL14"/>